<proteinExistence type="predicted"/>
<evidence type="ECO:0000313" key="2">
    <source>
        <dbReference type="EMBL" id="PON89647.1"/>
    </source>
</evidence>
<protein>
    <submittedName>
        <fullName evidence="2">Uncharacterized protein</fullName>
    </submittedName>
</protein>
<gene>
    <name evidence="2" type="ORF">TorRG33x02_144810</name>
</gene>
<dbReference type="AlphaFoldDB" id="A0A2P5EVS9"/>
<dbReference type="OrthoDB" id="10388272at2759"/>
<accession>A0A2P5EVS9</accession>
<name>A0A2P5EVS9_TREOI</name>
<evidence type="ECO:0000313" key="3">
    <source>
        <dbReference type="Proteomes" id="UP000237000"/>
    </source>
</evidence>
<reference evidence="3" key="1">
    <citation type="submission" date="2016-06" db="EMBL/GenBank/DDBJ databases">
        <title>Parallel loss of symbiosis genes in relatives of nitrogen-fixing non-legume Parasponia.</title>
        <authorList>
            <person name="Van Velzen R."/>
            <person name="Holmer R."/>
            <person name="Bu F."/>
            <person name="Rutten L."/>
            <person name="Van Zeijl A."/>
            <person name="Liu W."/>
            <person name="Santuari L."/>
            <person name="Cao Q."/>
            <person name="Sharma T."/>
            <person name="Shen D."/>
            <person name="Roswanjaya Y."/>
            <person name="Wardhani T."/>
            <person name="Kalhor M.S."/>
            <person name="Jansen J."/>
            <person name="Van den Hoogen J."/>
            <person name="Gungor B."/>
            <person name="Hartog M."/>
            <person name="Hontelez J."/>
            <person name="Verver J."/>
            <person name="Yang W.-C."/>
            <person name="Schijlen E."/>
            <person name="Repin R."/>
            <person name="Schilthuizen M."/>
            <person name="Schranz E."/>
            <person name="Heidstra R."/>
            <person name="Miyata K."/>
            <person name="Fedorova E."/>
            <person name="Kohlen W."/>
            <person name="Bisseling T."/>
            <person name="Smit S."/>
            <person name="Geurts R."/>
        </authorList>
    </citation>
    <scope>NUCLEOTIDE SEQUENCE [LARGE SCALE GENOMIC DNA]</scope>
    <source>
        <strain evidence="3">cv. RG33-2</strain>
    </source>
</reference>
<evidence type="ECO:0000256" key="1">
    <source>
        <dbReference type="SAM" id="MobiDB-lite"/>
    </source>
</evidence>
<comment type="caution">
    <text evidence="2">The sequence shown here is derived from an EMBL/GenBank/DDBJ whole genome shotgun (WGS) entry which is preliminary data.</text>
</comment>
<keyword evidence="3" id="KW-1185">Reference proteome</keyword>
<feature type="non-terminal residue" evidence="2">
    <location>
        <position position="146"/>
    </location>
</feature>
<dbReference type="InParanoid" id="A0A2P5EVS9"/>
<sequence>MPPPPPGLDQTSSLNRAPPSAASMARQTLSWASLIIFSKRALTEDEDDAESSRRNVSGLWASGVSFSIDMAEWITRRRRSGLEIEGNRIGEVSVRLGRNAEEEDDLGLFGEEEEEEIGEVKRENEDEAEREIEAEGGIFSNSSLSL</sequence>
<organism evidence="2 3">
    <name type="scientific">Trema orientale</name>
    <name type="common">Charcoal tree</name>
    <name type="synonym">Celtis orientalis</name>
    <dbReference type="NCBI Taxonomy" id="63057"/>
    <lineage>
        <taxon>Eukaryota</taxon>
        <taxon>Viridiplantae</taxon>
        <taxon>Streptophyta</taxon>
        <taxon>Embryophyta</taxon>
        <taxon>Tracheophyta</taxon>
        <taxon>Spermatophyta</taxon>
        <taxon>Magnoliopsida</taxon>
        <taxon>eudicotyledons</taxon>
        <taxon>Gunneridae</taxon>
        <taxon>Pentapetalae</taxon>
        <taxon>rosids</taxon>
        <taxon>fabids</taxon>
        <taxon>Rosales</taxon>
        <taxon>Cannabaceae</taxon>
        <taxon>Trema</taxon>
    </lineage>
</organism>
<dbReference type="EMBL" id="JXTC01000091">
    <property type="protein sequence ID" value="PON89647.1"/>
    <property type="molecule type" value="Genomic_DNA"/>
</dbReference>
<feature type="region of interest" description="Disordered" evidence="1">
    <location>
        <begin position="112"/>
        <end position="146"/>
    </location>
</feature>
<feature type="compositionally biased region" description="Acidic residues" evidence="1">
    <location>
        <begin position="125"/>
        <end position="134"/>
    </location>
</feature>
<feature type="region of interest" description="Disordered" evidence="1">
    <location>
        <begin position="1"/>
        <end position="23"/>
    </location>
</feature>
<dbReference type="Proteomes" id="UP000237000">
    <property type="component" value="Unassembled WGS sequence"/>
</dbReference>